<feature type="transmembrane region" description="Helical" evidence="1">
    <location>
        <begin position="113"/>
        <end position="131"/>
    </location>
</feature>
<feature type="transmembrane region" description="Helical" evidence="1">
    <location>
        <begin position="52"/>
        <end position="75"/>
    </location>
</feature>
<keyword evidence="1" id="KW-1133">Transmembrane helix</keyword>
<dbReference type="EMBL" id="OBEL01000003">
    <property type="protein sequence ID" value="SNZ19773.1"/>
    <property type="molecule type" value="Genomic_DNA"/>
</dbReference>
<accession>A0A285PES5</accession>
<keyword evidence="1" id="KW-0472">Membrane</keyword>
<dbReference type="RefSeq" id="WP_097154162.1">
    <property type="nucleotide sequence ID" value="NZ_OBEL01000003.1"/>
</dbReference>
<dbReference type="Proteomes" id="UP000219439">
    <property type="component" value="Unassembled WGS sequence"/>
</dbReference>
<evidence type="ECO:0000313" key="3">
    <source>
        <dbReference type="Proteomes" id="UP000219439"/>
    </source>
</evidence>
<keyword evidence="3" id="KW-1185">Reference proteome</keyword>
<evidence type="ECO:0000313" key="2">
    <source>
        <dbReference type="EMBL" id="SNZ19773.1"/>
    </source>
</evidence>
<keyword evidence="1" id="KW-0812">Transmembrane</keyword>
<name>A0A285PES5_9HYPH</name>
<reference evidence="2 3" key="1">
    <citation type="submission" date="2017-09" db="EMBL/GenBank/DDBJ databases">
        <authorList>
            <person name="Ehlers B."/>
            <person name="Leendertz F.H."/>
        </authorList>
    </citation>
    <scope>NUCLEOTIDE SEQUENCE [LARGE SCALE GENOMIC DNA]</scope>
    <source>
        <strain evidence="2 3">DSM 18289</strain>
    </source>
</reference>
<proteinExistence type="predicted"/>
<dbReference type="AlphaFoldDB" id="A0A285PES5"/>
<protein>
    <submittedName>
        <fullName evidence="2">Uncharacterized protein</fullName>
    </submittedName>
</protein>
<feature type="transmembrane region" description="Helical" evidence="1">
    <location>
        <begin position="12"/>
        <end position="32"/>
    </location>
</feature>
<organism evidence="2 3">
    <name type="scientific">Cohaesibacter gelatinilyticus</name>
    <dbReference type="NCBI Taxonomy" id="372072"/>
    <lineage>
        <taxon>Bacteria</taxon>
        <taxon>Pseudomonadati</taxon>
        <taxon>Pseudomonadota</taxon>
        <taxon>Alphaproteobacteria</taxon>
        <taxon>Hyphomicrobiales</taxon>
        <taxon>Cohaesibacteraceae</taxon>
    </lineage>
</organism>
<sequence length="150" mass="16198">MSFSRIIARLMMVPIGLFCAILATGIFLAFALLTMDPHQASDPEIQSIFTLFWGVVIAAMLGPLSATPTLAFLLVAELLSWRSLYIYLGFGLALSLFAFHLPQEAQDQVATALDMRAMASGLVGGFVYWLIAGRGAGVVKRNAANKPKSF</sequence>
<evidence type="ECO:0000256" key="1">
    <source>
        <dbReference type="SAM" id="Phobius"/>
    </source>
</evidence>
<gene>
    <name evidence="2" type="ORF">SAMN06265368_2865</name>
</gene>
<dbReference type="OrthoDB" id="7906671at2"/>
<feature type="transmembrane region" description="Helical" evidence="1">
    <location>
        <begin position="84"/>
        <end position="101"/>
    </location>
</feature>